<name>A0ABV9M8Z9_9BACL</name>
<feature type="transmembrane region" description="Helical" evidence="1">
    <location>
        <begin position="54"/>
        <end position="74"/>
    </location>
</feature>
<gene>
    <name evidence="2" type="ORF">ACFO5U_05490</name>
</gene>
<reference evidence="3" key="1">
    <citation type="journal article" date="2019" name="Int. J. Syst. Evol. Microbiol.">
        <title>The Global Catalogue of Microorganisms (GCM) 10K type strain sequencing project: providing services to taxonomists for standard genome sequencing and annotation.</title>
        <authorList>
            <consortium name="The Broad Institute Genomics Platform"/>
            <consortium name="The Broad Institute Genome Sequencing Center for Infectious Disease"/>
            <person name="Wu L."/>
            <person name="Ma J."/>
        </authorList>
    </citation>
    <scope>NUCLEOTIDE SEQUENCE [LARGE SCALE GENOMIC DNA]</scope>
    <source>
        <strain evidence="3">CGMCC 1.12151</strain>
    </source>
</reference>
<dbReference type="RefSeq" id="WP_377277397.1">
    <property type="nucleotide sequence ID" value="NZ_JBHSGL010000005.1"/>
</dbReference>
<feature type="transmembrane region" description="Helical" evidence="1">
    <location>
        <begin position="29"/>
        <end position="47"/>
    </location>
</feature>
<protein>
    <submittedName>
        <fullName evidence="2">Uncharacterized protein</fullName>
    </submittedName>
</protein>
<dbReference type="EMBL" id="JBHSGL010000005">
    <property type="protein sequence ID" value="MFC4712296.1"/>
    <property type="molecule type" value="Genomic_DNA"/>
</dbReference>
<evidence type="ECO:0000313" key="2">
    <source>
        <dbReference type="EMBL" id="MFC4712296.1"/>
    </source>
</evidence>
<keyword evidence="1" id="KW-1133">Transmembrane helix</keyword>
<keyword evidence="1" id="KW-0472">Membrane</keyword>
<dbReference type="Proteomes" id="UP001595932">
    <property type="component" value="Unassembled WGS sequence"/>
</dbReference>
<comment type="caution">
    <text evidence="2">The sequence shown here is derived from an EMBL/GenBank/DDBJ whole genome shotgun (WGS) entry which is preliminary data.</text>
</comment>
<evidence type="ECO:0000256" key="1">
    <source>
        <dbReference type="SAM" id="Phobius"/>
    </source>
</evidence>
<accession>A0ABV9M8Z9</accession>
<keyword evidence="3" id="KW-1185">Reference proteome</keyword>
<proteinExistence type="predicted"/>
<organism evidence="2 3">
    <name type="scientific">Planococcus dechangensis</name>
    <dbReference type="NCBI Taxonomy" id="1176255"/>
    <lineage>
        <taxon>Bacteria</taxon>
        <taxon>Bacillati</taxon>
        <taxon>Bacillota</taxon>
        <taxon>Bacilli</taxon>
        <taxon>Bacillales</taxon>
        <taxon>Caryophanaceae</taxon>
        <taxon>Planococcus</taxon>
    </lineage>
</organism>
<evidence type="ECO:0000313" key="3">
    <source>
        <dbReference type="Proteomes" id="UP001595932"/>
    </source>
</evidence>
<sequence>MDFLLIAAIIAAAVFVGIASKKYYDKPYIVNFGIAVMMLLLVVQSMLMQPITTLGYLAIGICSIAFVFQAIIGYRNWKSQTATKA</sequence>
<keyword evidence="1" id="KW-0812">Transmembrane</keyword>